<dbReference type="InterPro" id="IPR044855">
    <property type="entry name" value="CoA-Trfase_III_dom3_sf"/>
</dbReference>
<dbReference type="EMBL" id="LFBV01000007">
    <property type="protein sequence ID" value="OKH92136.1"/>
    <property type="molecule type" value="Genomic_DNA"/>
</dbReference>
<comment type="caution">
    <text evidence="1">The sequence shown here is derived from an EMBL/GenBank/DDBJ whole genome shotgun (WGS) entry which is preliminary data.</text>
</comment>
<evidence type="ECO:0000313" key="2">
    <source>
        <dbReference type="Proteomes" id="UP000186455"/>
    </source>
</evidence>
<dbReference type="PANTHER" id="PTHR48228">
    <property type="entry name" value="SUCCINYL-COA--D-CITRAMALATE COA-TRANSFERASE"/>
    <property type="match status" value="1"/>
</dbReference>
<organism evidence="1 2">
    <name type="scientific">Streptomyces uncialis</name>
    <dbReference type="NCBI Taxonomy" id="1048205"/>
    <lineage>
        <taxon>Bacteria</taxon>
        <taxon>Bacillati</taxon>
        <taxon>Actinomycetota</taxon>
        <taxon>Actinomycetes</taxon>
        <taxon>Kitasatosporales</taxon>
        <taxon>Streptomycetaceae</taxon>
        <taxon>Streptomyces</taxon>
    </lineage>
</organism>
<dbReference type="SUPFAM" id="SSF89796">
    <property type="entry name" value="CoA-transferase family III (CaiB/BaiF)"/>
    <property type="match status" value="1"/>
</dbReference>
<dbReference type="InterPro" id="IPR023606">
    <property type="entry name" value="CoA-Trfase_III_dom_1_sf"/>
</dbReference>
<reference evidence="1 2" key="1">
    <citation type="submission" date="2015-06" db="EMBL/GenBank/DDBJ databases">
        <title>Cloning and characterization of the uncialamcin biosynthetic gene cluster.</title>
        <authorList>
            <person name="Yan X."/>
            <person name="Huang T."/>
            <person name="Ge H."/>
            <person name="Shen B."/>
        </authorList>
    </citation>
    <scope>NUCLEOTIDE SEQUENCE [LARGE SCALE GENOMIC DNA]</scope>
    <source>
        <strain evidence="1 2">DCA2648</strain>
    </source>
</reference>
<keyword evidence="2" id="KW-1185">Reference proteome</keyword>
<dbReference type="Gene3D" id="3.30.1540.10">
    <property type="entry name" value="formyl-coa transferase, domain 3"/>
    <property type="match status" value="1"/>
</dbReference>
<accession>A0A1Q4V2T9</accession>
<evidence type="ECO:0000313" key="1">
    <source>
        <dbReference type="EMBL" id="OKH92136.1"/>
    </source>
</evidence>
<dbReference type="InterPro" id="IPR003673">
    <property type="entry name" value="CoA-Trfase_fam_III"/>
</dbReference>
<dbReference type="InterPro" id="IPR050509">
    <property type="entry name" value="CoA-transferase_III"/>
</dbReference>
<dbReference type="Pfam" id="PF02515">
    <property type="entry name" value="CoA_transf_3"/>
    <property type="match status" value="1"/>
</dbReference>
<dbReference type="STRING" id="1048205.AB852_24540"/>
<gene>
    <name evidence="1" type="ORF">AB852_24540</name>
</gene>
<name>A0A1Q4V2T9_9ACTN</name>
<dbReference type="RefSeq" id="WP_073792443.1">
    <property type="nucleotide sequence ID" value="NZ_JAPEPH010000001.1"/>
</dbReference>
<protein>
    <submittedName>
        <fullName evidence="1">Acyl-CoA hydratase</fullName>
    </submittedName>
</protein>
<dbReference type="GO" id="GO:0003824">
    <property type="term" value="F:catalytic activity"/>
    <property type="evidence" value="ECO:0007669"/>
    <property type="project" value="InterPro"/>
</dbReference>
<proteinExistence type="predicted"/>
<dbReference type="Gene3D" id="3.40.50.10540">
    <property type="entry name" value="Crotonobetainyl-coa:carnitine coa-transferase, domain 1"/>
    <property type="match status" value="1"/>
</dbReference>
<dbReference type="AlphaFoldDB" id="A0A1Q4V2T9"/>
<dbReference type="PANTHER" id="PTHR48228:SF5">
    <property type="entry name" value="ALPHA-METHYLACYL-COA RACEMASE"/>
    <property type="match status" value="1"/>
</dbReference>
<sequence>MTGREDTSWLPLRQLRILDLTRLLPGGFAGSLLADLGADVVKVEPPVGDPLRQVMPETFAAIHRNKRSIMLDLAEPEGKRAFLALVPRFDVVIESHRPGVLDRLGLGFAALRRANPRVVLCSLSGFGQTGPYSRRPGHDVNFLALSGFFAVPQRPTGSVDRPGVRVADLAGAMYAALSITVAAQHAATTGTGQHVDVSLHEAAAAWAGPLALPALNGAAVNSPLVTGDNDAFTTRDGRRLSLALFEDKFWRAFRERLAGEFPALATDAYDRRRDRTRHKEAVSALLAAVFADRDLKWWIEVLGELDVPWAPVHETAAAVVDDEHVQARELITEVPGGPEDQRWHQVRFPVVFGAGLDSFRTPAPDLGEHTAEVLESNGPRS</sequence>
<dbReference type="Proteomes" id="UP000186455">
    <property type="component" value="Unassembled WGS sequence"/>
</dbReference>